<accession>A0A5B7JAF1</accession>
<protein>
    <submittedName>
        <fullName evidence="1">Uncharacterized protein</fullName>
    </submittedName>
</protein>
<evidence type="ECO:0000313" key="2">
    <source>
        <dbReference type="Proteomes" id="UP000324222"/>
    </source>
</evidence>
<dbReference type="Proteomes" id="UP000324222">
    <property type="component" value="Unassembled WGS sequence"/>
</dbReference>
<sequence>MVLLCHGGSPS</sequence>
<name>A0A5B7JAF1_PORTR</name>
<reference evidence="1 2" key="1">
    <citation type="submission" date="2019-05" db="EMBL/GenBank/DDBJ databases">
        <title>Another draft genome of Portunus trituberculatus and its Hox gene families provides insights of decapod evolution.</title>
        <authorList>
            <person name="Jeong J.-H."/>
            <person name="Song I."/>
            <person name="Kim S."/>
            <person name="Choi T."/>
            <person name="Kim D."/>
            <person name="Ryu S."/>
            <person name="Kim W."/>
        </authorList>
    </citation>
    <scope>NUCLEOTIDE SEQUENCE [LARGE SCALE GENOMIC DNA]</scope>
    <source>
        <tissue evidence="1">Muscle</tissue>
    </source>
</reference>
<gene>
    <name evidence="1" type="ORF">E2C01_084871</name>
</gene>
<dbReference type="EMBL" id="VSRR010082568">
    <property type="protein sequence ID" value="MPC89908.1"/>
    <property type="molecule type" value="Genomic_DNA"/>
</dbReference>
<evidence type="ECO:0000313" key="1">
    <source>
        <dbReference type="EMBL" id="MPC89908.1"/>
    </source>
</evidence>
<organism evidence="1 2">
    <name type="scientific">Portunus trituberculatus</name>
    <name type="common">Swimming crab</name>
    <name type="synonym">Neptunus trituberculatus</name>
    <dbReference type="NCBI Taxonomy" id="210409"/>
    <lineage>
        <taxon>Eukaryota</taxon>
        <taxon>Metazoa</taxon>
        <taxon>Ecdysozoa</taxon>
        <taxon>Arthropoda</taxon>
        <taxon>Crustacea</taxon>
        <taxon>Multicrustacea</taxon>
        <taxon>Malacostraca</taxon>
        <taxon>Eumalacostraca</taxon>
        <taxon>Eucarida</taxon>
        <taxon>Decapoda</taxon>
        <taxon>Pleocyemata</taxon>
        <taxon>Brachyura</taxon>
        <taxon>Eubrachyura</taxon>
        <taxon>Portunoidea</taxon>
        <taxon>Portunidae</taxon>
        <taxon>Portuninae</taxon>
        <taxon>Portunus</taxon>
    </lineage>
</organism>
<keyword evidence="2" id="KW-1185">Reference proteome</keyword>
<comment type="caution">
    <text evidence="1">The sequence shown here is derived from an EMBL/GenBank/DDBJ whole genome shotgun (WGS) entry which is preliminary data.</text>
</comment>
<proteinExistence type="predicted"/>